<organism evidence="1 2">
    <name type="scientific">Mycolicibacterium thermoresistibile</name>
    <name type="common">Mycobacterium thermoresistibile</name>
    <dbReference type="NCBI Taxonomy" id="1797"/>
    <lineage>
        <taxon>Bacteria</taxon>
        <taxon>Bacillati</taxon>
        <taxon>Actinomycetota</taxon>
        <taxon>Actinomycetes</taxon>
        <taxon>Mycobacteriales</taxon>
        <taxon>Mycobacteriaceae</taxon>
        <taxon>Mycolicibacterium</taxon>
    </lineage>
</organism>
<dbReference type="RefSeq" id="WP_003927883.1">
    <property type="nucleotide sequence ID" value="NZ_BCTB01000017.1"/>
</dbReference>
<evidence type="ECO:0000313" key="2">
    <source>
        <dbReference type="Proteomes" id="UP000069654"/>
    </source>
</evidence>
<protein>
    <submittedName>
        <fullName evidence="1">Uncharacterized protein</fullName>
    </submittedName>
</protein>
<reference evidence="1 2" key="1">
    <citation type="journal article" date="2016" name="Genome Announc.">
        <title>Draft Genome Sequences of Five Rapidly Growing Mycobacterium Species, M. thermoresistibile, M. fortuitum subsp. acetamidolyticum, M. canariasense, M. brisbanense, and M. novocastrense.</title>
        <authorList>
            <person name="Katahira K."/>
            <person name="Ogura Y."/>
            <person name="Gotoh Y."/>
            <person name="Hayashi T."/>
        </authorList>
    </citation>
    <scope>NUCLEOTIDE SEQUENCE [LARGE SCALE GENOMIC DNA]</scope>
    <source>
        <strain evidence="1 2">JCM6362</strain>
    </source>
</reference>
<dbReference type="AlphaFoldDB" id="A0A100XF78"/>
<name>A0A100XF78_MYCTH</name>
<comment type="caution">
    <text evidence="1">The sequence shown here is derived from an EMBL/GenBank/DDBJ whole genome shotgun (WGS) entry which is preliminary data.</text>
</comment>
<sequence length="116" mass="12667">MQGRVEFDVIRQTPTLAHYRRDRVPAAGLGPAGSWVGAVVSDAGGRQYRGVRGCDDFVTGMTTHVVSPICGFRALPDRLDLPAPHLFAEYSTLDWFEPMRYHDTGAAVALSFTATN</sequence>
<gene>
    <name evidence="1" type="ORF">RMCT_2402</name>
</gene>
<evidence type="ECO:0000313" key="1">
    <source>
        <dbReference type="EMBL" id="GAT15432.1"/>
    </source>
</evidence>
<proteinExistence type="predicted"/>
<dbReference type="Proteomes" id="UP000069654">
    <property type="component" value="Unassembled WGS sequence"/>
</dbReference>
<dbReference type="STRING" id="1797.RMCT_2402"/>
<dbReference type="EMBL" id="BCTB01000017">
    <property type="protein sequence ID" value="GAT15432.1"/>
    <property type="molecule type" value="Genomic_DNA"/>
</dbReference>
<accession>A0A100XF78</accession>
<reference evidence="2" key="2">
    <citation type="submission" date="2016-02" db="EMBL/GenBank/DDBJ databases">
        <title>Draft genome sequence of five rapidly growing Mycobacterium species.</title>
        <authorList>
            <person name="Katahira K."/>
            <person name="Gotou Y."/>
            <person name="Iida K."/>
            <person name="Ogura Y."/>
            <person name="Hayashi T."/>
        </authorList>
    </citation>
    <scope>NUCLEOTIDE SEQUENCE [LARGE SCALE GENOMIC DNA]</scope>
    <source>
        <strain evidence="2">JCM6362</strain>
    </source>
</reference>